<feature type="domain" description="Xaa-Pro dipeptidyl-peptidase C-terminal" evidence="3">
    <location>
        <begin position="370"/>
        <end position="601"/>
    </location>
</feature>
<sequence>MPLTPRRLLVGTLALILLGLTPLVTEPSPAQARARHTVQTLHFAVTVGPPGEERVCDIVGDLYVPARASRRHRAPAVLTTHGFGGSKADMAGFGRLLADRGYVVLSYSGLGFGGSGCKVTLDDPDVDGRAGQQLVSYLGGAPGIAFLDAEHTEPAPRLRVVRLDREHGRHDPRVGMIGGSYGGGVQFAVASRDRRVDTIVPLITWNDLSYALSPNHTDQVTGVTTATPGAIKVVYGSVITAFGVRAGATGAQDDPSRLVGCPNLAEIICAGILFGLPTGYFPPATIEGLQHASVAHYVRRIKVPVLLVQAQRDTLFNLNEAVATYRALQRQGTEVKMMWQQWGHSDQTVPGEISLADPDPRTQHTTARTLDWLDHYLMDRPVSTGPEFEYARPWVDYEGSAEPAYRSSRRFPVGRTHRYTLSGTGDLVREAAAAEPATSRFLTPGAGAPTGMEDPDAVKNVLGLPDLEPQDLPGTYAAFRTAPLAADLDVVGSPVARLGVEAPTAMTTQEVGPAGQLVLFVKVVDVAPDGTRRLINGLEAPVRVPDVDRRFTVTLPGIVHRFERGHQLELVVAGGTLNYRGGALSTPVSITSGPGQTLRLPVVGS</sequence>
<keyword evidence="5" id="KW-1185">Reference proteome</keyword>
<dbReference type="AlphaFoldDB" id="A0A7Y9YDS7"/>
<dbReference type="InterPro" id="IPR029058">
    <property type="entry name" value="AB_hydrolase_fold"/>
</dbReference>
<dbReference type="GO" id="GO:0005524">
    <property type="term" value="F:ATP binding"/>
    <property type="evidence" value="ECO:0007669"/>
    <property type="project" value="UniProtKB-KW"/>
</dbReference>
<reference evidence="4 5" key="1">
    <citation type="submission" date="2020-07" db="EMBL/GenBank/DDBJ databases">
        <title>Sequencing the genomes of 1000 actinobacteria strains.</title>
        <authorList>
            <person name="Klenk H.-P."/>
        </authorList>
    </citation>
    <scope>NUCLEOTIDE SEQUENCE [LARGE SCALE GENOMIC DNA]</scope>
    <source>
        <strain evidence="4 5">DSM 18248</strain>
    </source>
</reference>
<gene>
    <name evidence="4" type="ORF">BKA05_000744</name>
</gene>
<dbReference type="Gene3D" id="2.60.120.260">
    <property type="entry name" value="Galactose-binding domain-like"/>
    <property type="match status" value="1"/>
</dbReference>
<comment type="caution">
    <text evidence="4">The sequence shown here is derived from an EMBL/GenBank/DDBJ whole genome shotgun (WGS) entry which is preliminary data.</text>
</comment>
<keyword evidence="4" id="KW-0547">Nucleotide-binding</keyword>
<organism evidence="4 5">
    <name type="scientific">Nocardioides marinus</name>
    <dbReference type="NCBI Taxonomy" id="374514"/>
    <lineage>
        <taxon>Bacteria</taxon>
        <taxon>Bacillati</taxon>
        <taxon>Actinomycetota</taxon>
        <taxon>Actinomycetes</taxon>
        <taxon>Propionibacteriales</taxon>
        <taxon>Nocardioidaceae</taxon>
        <taxon>Nocardioides</taxon>
    </lineage>
</organism>
<proteinExistence type="inferred from homology"/>
<evidence type="ECO:0000259" key="3">
    <source>
        <dbReference type="SMART" id="SM00939"/>
    </source>
</evidence>
<comment type="similarity">
    <text evidence="1">Belongs to the AB hydrolase superfamily.</text>
</comment>
<keyword evidence="2" id="KW-0378">Hydrolase</keyword>
<dbReference type="Pfam" id="PF08530">
    <property type="entry name" value="PepX_C"/>
    <property type="match status" value="1"/>
</dbReference>
<name>A0A7Y9YDS7_9ACTN</name>
<keyword evidence="4" id="KW-0067">ATP-binding</keyword>
<dbReference type="PANTHER" id="PTHR22946:SF9">
    <property type="entry name" value="POLYKETIDE TRANSFERASE AF380"/>
    <property type="match status" value="1"/>
</dbReference>
<dbReference type="GO" id="GO:0008239">
    <property type="term" value="F:dipeptidyl-peptidase activity"/>
    <property type="evidence" value="ECO:0007669"/>
    <property type="project" value="InterPro"/>
</dbReference>
<dbReference type="GO" id="GO:0052689">
    <property type="term" value="F:carboxylic ester hydrolase activity"/>
    <property type="evidence" value="ECO:0007669"/>
    <property type="project" value="UniProtKB-ARBA"/>
</dbReference>
<dbReference type="SUPFAM" id="SSF53474">
    <property type="entry name" value="alpha/beta-Hydrolases"/>
    <property type="match status" value="1"/>
</dbReference>
<accession>A0A7Y9YDS7</accession>
<evidence type="ECO:0000256" key="2">
    <source>
        <dbReference type="ARBA" id="ARBA00022801"/>
    </source>
</evidence>
<dbReference type="EMBL" id="JACBZI010000001">
    <property type="protein sequence ID" value="NYI09229.1"/>
    <property type="molecule type" value="Genomic_DNA"/>
</dbReference>
<protein>
    <submittedName>
        <fullName evidence="4">ABC-2 type transport system ATP-binding protein</fullName>
    </submittedName>
</protein>
<dbReference type="InterPro" id="IPR008979">
    <property type="entry name" value="Galactose-bd-like_sf"/>
</dbReference>
<evidence type="ECO:0000313" key="5">
    <source>
        <dbReference type="Proteomes" id="UP000537326"/>
    </source>
</evidence>
<dbReference type="SMART" id="SM00939">
    <property type="entry name" value="PepX_C"/>
    <property type="match status" value="1"/>
</dbReference>
<dbReference type="SUPFAM" id="SSF49785">
    <property type="entry name" value="Galactose-binding domain-like"/>
    <property type="match status" value="1"/>
</dbReference>
<evidence type="ECO:0000313" key="4">
    <source>
        <dbReference type="EMBL" id="NYI09229.1"/>
    </source>
</evidence>
<dbReference type="InterPro" id="IPR050261">
    <property type="entry name" value="FrsA_esterase"/>
</dbReference>
<dbReference type="InterPro" id="IPR000383">
    <property type="entry name" value="Xaa-Pro-like_dom"/>
</dbReference>
<dbReference type="PANTHER" id="PTHR22946">
    <property type="entry name" value="DIENELACTONE HYDROLASE DOMAIN-CONTAINING PROTEIN-RELATED"/>
    <property type="match status" value="1"/>
</dbReference>
<dbReference type="Pfam" id="PF02129">
    <property type="entry name" value="Peptidase_S15"/>
    <property type="match status" value="2"/>
</dbReference>
<dbReference type="RefSeq" id="WP_179530242.1">
    <property type="nucleotide sequence ID" value="NZ_BAAAPP010000012.1"/>
</dbReference>
<dbReference type="InterPro" id="IPR013736">
    <property type="entry name" value="Xaa-Pro_dipept_C"/>
</dbReference>
<dbReference type="Gene3D" id="3.40.50.1820">
    <property type="entry name" value="alpha/beta hydrolase"/>
    <property type="match status" value="2"/>
</dbReference>
<evidence type="ECO:0000256" key="1">
    <source>
        <dbReference type="ARBA" id="ARBA00008645"/>
    </source>
</evidence>
<dbReference type="Proteomes" id="UP000537326">
    <property type="component" value="Unassembled WGS sequence"/>
</dbReference>